<evidence type="ECO:0008006" key="4">
    <source>
        <dbReference type="Google" id="ProtNLM"/>
    </source>
</evidence>
<gene>
    <name evidence="2" type="primary">AUGUSTUS-3.0.2_04024</name>
    <name evidence="2" type="ORF">TcasGA2_TC004024</name>
</gene>
<name>D6WIV3_TRICA</name>
<sequence>MKIYNSVFLVALLALLHSQSTKAGVTKCYEYVSVHRSNESPVIQNCPSFGDFRCLSANGMLGNLQFEVKACVSSMDVIIDTTCTQVNTSGVGECYMCDSDLCNLAPEPNNTVAEIN</sequence>
<keyword evidence="3" id="KW-1185">Reference proteome</keyword>
<evidence type="ECO:0000313" key="2">
    <source>
        <dbReference type="EMBL" id="EFA01101.1"/>
    </source>
</evidence>
<evidence type="ECO:0000313" key="3">
    <source>
        <dbReference type="Proteomes" id="UP000007266"/>
    </source>
</evidence>
<protein>
    <recommendedName>
        <fullName evidence="4">Protein sleepless</fullName>
    </recommendedName>
</protein>
<reference evidence="2 3" key="1">
    <citation type="journal article" date="2008" name="Nature">
        <title>The genome of the model beetle and pest Tribolium castaneum.</title>
        <authorList>
            <consortium name="Tribolium Genome Sequencing Consortium"/>
            <person name="Richards S."/>
            <person name="Gibbs R.A."/>
            <person name="Weinstock G.M."/>
            <person name="Brown S.J."/>
            <person name="Denell R."/>
            <person name="Beeman R.W."/>
            <person name="Gibbs R."/>
            <person name="Beeman R.W."/>
            <person name="Brown S.J."/>
            <person name="Bucher G."/>
            <person name="Friedrich M."/>
            <person name="Grimmelikhuijzen C.J."/>
            <person name="Klingler M."/>
            <person name="Lorenzen M."/>
            <person name="Richards S."/>
            <person name="Roth S."/>
            <person name="Schroder R."/>
            <person name="Tautz D."/>
            <person name="Zdobnov E.M."/>
            <person name="Muzny D."/>
            <person name="Gibbs R.A."/>
            <person name="Weinstock G.M."/>
            <person name="Attaway T."/>
            <person name="Bell S."/>
            <person name="Buhay C.J."/>
            <person name="Chandrabose M.N."/>
            <person name="Chavez D."/>
            <person name="Clerk-Blankenburg K.P."/>
            <person name="Cree A."/>
            <person name="Dao M."/>
            <person name="Davis C."/>
            <person name="Chacko J."/>
            <person name="Dinh H."/>
            <person name="Dugan-Rocha S."/>
            <person name="Fowler G."/>
            <person name="Garner T.T."/>
            <person name="Garnes J."/>
            <person name="Gnirke A."/>
            <person name="Hawes A."/>
            <person name="Hernandez J."/>
            <person name="Hines S."/>
            <person name="Holder M."/>
            <person name="Hume J."/>
            <person name="Jhangiani S.N."/>
            <person name="Joshi V."/>
            <person name="Khan Z.M."/>
            <person name="Jackson L."/>
            <person name="Kovar C."/>
            <person name="Kowis A."/>
            <person name="Lee S."/>
            <person name="Lewis L.R."/>
            <person name="Margolis J."/>
            <person name="Morgan M."/>
            <person name="Nazareth L.V."/>
            <person name="Nguyen N."/>
            <person name="Okwuonu G."/>
            <person name="Parker D."/>
            <person name="Richards S."/>
            <person name="Ruiz S.J."/>
            <person name="Santibanez J."/>
            <person name="Savard J."/>
            <person name="Scherer S.E."/>
            <person name="Schneider B."/>
            <person name="Sodergren E."/>
            <person name="Tautz D."/>
            <person name="Vattahil S."/>
            <person name="Villasana D."/>
            <person name="White C.S."/>
            <person name="Wright R."/>
            <person name="Park Y."/>
            <person name="Beeman R.W."/>
            <person name="Lord J."/>
            <person name="Oppert B."/>
            <person name="Lorenzen M."/>
            <person name="Brown S."/>
            <person name="Wang L."/>
            <person name="Savard J."/>
            <person name="Tautz D."/>
            <person name="Richards S."/>
            <person name="Weinstock G."/>
            <person name="Gibbs R.A."/>
            <person name="Liu Y."/>
            <person name="Worley K."/>
            <person name="Weinstock G."/>
            <person name="Elsik C.G."/>
            <person name="Reese J.T."/>
            <person name="Elhaik E."/>
            <person name="Landan G."/>
            <person name="Graur D."/>
            <person name="Arensburger P."/>
            <person name="Atkinson P."/>
            <person name="Beeman R.W."/>
            <person name="Beidler J."/>
            <person name="Brown S.J."/>
            <person name="Demuth J.P."/>
            <person name="Drury D.W."/>
            <person name="Du Y.Z."/>
            <person name="Fujiwara H."/>
            <person name="Lorenzen M."/>
            <person name="Maselli V."/>
            <person name="Osanai M."/>
            <person name="Park Y."/>
            <person name="Robertson H.M."/>
            <person name="Tu Z."/>
            <person name="Wang J.J."/>
            <person name="Wang S."/>
            <person name="Richards S."/>
            <person name="Song H."/>
            <person name="Zhang L."/>
            <person name="Sodergren E."/>
            <person name="Werner D."/>
            <person name="Stanke M."/>
            <person name="Morgenstern B."/>
            <person name="Solovyev V."/>
            <person name="Kosarev P."/>
            <person name="Brown G."/>
            <person name="Chen H.C."/>
            <person name="Ermolaeva O."/>
            <person name="Hlavina W."/>
            <person name="Kapustin Y."/>
            <person name="Kiryutin B."/>
            <person name="Kitts P."/>
            <person name="Maglott D."/>
            <person name="Pruitt K."/>
            <person name="Sapojnikov V."/>
            <person name="Souvorov A."/>
            <person name="Mackey A.J."/>
            <person name="Waterhouse R.M."/>
            <person name="Wyder S."/>
            <person name="Zdobnov E.M."/>
            <person name="Zdobnov E.M."/>
            <person name="Wyder S."/>
            <person name="Kriventseva E.V."/>
            <person name="Kadowaki T."/>
            <person name="Bork P."/>
            <person name="Aranda M."/>
            <person name="Bao R."/>
            <person name="Beermann A."/>
            <person name="Berns N."/>
            <person name="Bolognesi R."/>
            <person name="Bonneton F."/>
            <person name="Bopp D."/>
            <person name="Brown S.J."/>
            <person name="Bucher G."/>
            <person name="Butts T."/>
            <person name="Chaumot A."/>
            <person name="Denell R.E."/>
            <person name="Ferrier D.E."/>
            <person name="Friedrich M."/>
            <person name="Gordon C.M."/>
            <person name="Jindra M."/>
            <person name="Klingler M."/>
            <person name="Lan Q."/>
            <person name="Lattorff H.M."/>
            <person name="Laudet V."/>
            <person name="von Levetsow C."/>
            <person name="Liu Z."/>
            <person name="Lutz R."/>
            <person name="Lynch J.A."/>
            <person name="da Fonseca R.N."/>
            <person name="Posnien N."/>
            <person name="Reuter R."/>
            <person name="Roth S."/>
            <person name="Savard J."/>
            <person name="Schinko J.B."/>
            <person name="Schmitt C."/>
            <person name="Schoppmeier M."/>
            <person name="Schroder R."/>
            <person name="Shippy T.D."/>
            <person name="Simonnet F."/>
            <person name="Marques-Souza H."/>
            <person name="Tautz D."/>
            <person name="Tomoyasu Y."/>
            <person name="Trauner J."/>
            <person name="Van der Zee M."/>
            <person name="Vervoort M."/>
            <person name="Wittkopp N."/>
            <person name="Wimmer E.A."/>
            <person name="Yang X."/>
            <person name="Jones A.K."/>
            <person name="Sattelle D.B."/>
            <person name="Ebert P.R."/>
            <person name="Nelson D."/>
            <person name="Scott J.G."/>
            <person name="Beeman R.W."/>
            <person name="Muthukrishnan S."/>
            <person name="Kramer K.J."/>
            <person name="Arakane Y."/>
            <person name="Beeman R.W."/>
            <person name="Zhu Q."/>
            <person name="Hogenkamp D."/>
            <person name="Dixit R."/>
            <person name="Oppert B."/>
            <person name="Jiang H."/>
            <person name="Zou Z."/>
            <person name="Marshall J."/>
            <person name="Elpidina E."/>
            <person name="Vinokurov K."/>
            <person name="Oppert C."/>
            <person name="Zou Z."/>
            <person name="Evans J."/>
            <person name="Lu Z."/>
            <person name="Zhao P."/>
            <person name="Sumathipala N."/>
            <person name="Altincicek B."/>
            <person name="Vilcinskas A."/>
            <person name="Williams M."/>
            <person name="Hultmark D."/>
            <person name="Hetru C."/>
            <person name="Jiang H."/>
            <person name="Grimmelikhuijzen C.J."/>
            <person name="Hauser F."/>
            <person name="Cazzamali G."/>
            <person name="Williamson M."/>
            <person name="Park Y."/>
            <person name="Li B."/>
            <person name="Tanaka Y."/>
            <person name="Predel R."/>
            <person name="Neupert S."/>
            <person name="Schachtner J."/>
            <person name="Verleyen P."/>
            <person name="Raible F."/>
            <person name="Bork P."/>
            <person name="Friedrich M."/>
            <person name="Walden K.K."/>
            <person name="Robertson H.M."/>
            <person name="Angeli S."/>
            <person name="Foret S."/>
            <person name="Bucher G."/>
            <person name="Schuetz S."/>
            <person name="Maleszka R."/>
            <person name="Wimmer E.A."/>
            <person name="Beeman R.W."/>
            <person name="Lorenzen M."/>
            <person name="Tomoyasu Y."/>
            <person name="Miller S.C."/>
            <person name="Grossmann D."/>
            <person name="Bucher G."/>
        </authorList>
    </citation>
    <scope>NUCLEOTIDE SEQUENCE [LARGE SCALE GENOMIC DNA]</scope>
    <source>
        <strain evidence="2 3">Georgia GA2</strain>
    </source>
</reference>
<dbReference type="EMBL" id="KQ971336">
    <property type="protein sequence ID" value="EFA01101.1"/>
    <property type="molecule type" value="Genomic_DNA"/>
</dbReference>
<dbReference type="InParanoid" id="D6WIV3"/>
<organism evidence="2 3">
    <name type="scientific">Tribolium castaneum</name>
    <name type="common">Red flour beetle</name>
    <dbReference type="NCBI Taxonomy" id="7070"/>
    <lineage>
        <taxon>Eukaryota</taxon>
        <taxon>Metazoa</taxon>
        <taxon>Ecdysozoa</taxon>
        <taxon>Arthropoda</taxon>
        <taxon>Hexapoda</taxon>
        <taxon>Insecta</taxon>
        <taxon>Pterygota</taxon>
        <taxon>Neoptera</taxon>
        <taxon>Endopterygota</taxon>
        <taxon>Coleoptera</taxon>
        <taxon>Polyphaga</taxon>
        <taxon>Cucujiformia</taxon>
        <taxon>Tenebrionidae</taxon>
        <taxon>Tenebrionidae incertae sedis</taxon>
        <taxon>Tribolium</taxon>
    </lineage>
</organism>
<dbReference type="AlphaFoldDB" id="D6WIV3"/>
<dbReference type="Proteomes" id="UP000007266">
    <property type="component" value="Linkage group 3"/>
</dbReference>
<feature type="signal peptide" evidence="1">
    <location>
        <begin position="1"/>
        <end position="23"/>
    </location>
</feature>
<evidence type="ECO:0000256" key="1">
    <source>
        <dbReference type="SAM" id="SignalP"/>
    </source>
</evidence>
<dbReference type="HOGENOM" id="CLU_2099986_0_0_1"/>
<proteinExistence type="predicted"/>
<accession>D6WIV3</accession>
<feature type="chain" id="PRO_5003089804" description="Protein sleepless" evidence="1">
    <location>
        <begin position="24"/>
        <end position="116"/>
    </location>
</feature>
<keyword evidence="1" id="KW-0732">Signal</keyword>
<reference evidence="2 3" key="2">
    <citation type="journal article" date="2010" name="Nucleic Acids Res.">
        <title>BeetleBase in 2010: revisions to provide comprehensive genomic information for Tribolium castaneum.</title>
        <authorList>
            <person name="Kim H.S."/>
            <person name="Murphy T."/>
            <person name="Xia J."/>
            <person name="Caragea D."/>
            <person name="Park Y."/>
            <person name="Beeman R.W."/>
            <person name="Lorenzen M.D."/>
            <person name="Butcher S."/>
            <person name="Manak J.R."/>
            <person name="Brown S.J."/>
        </authorList>
    </citation>
    <scope>GENOME REANNOTATION</scope>
    <source>
        <strain evidence="2 3">Georgia GA2</strain>
    </source>
</reference>
<dbReference type="KEGG" id="tca:103314140"/>